<accession>A0ACC6KZZ3</accession>
<name>A0ACC6KZZ3_9SPHI</name>
<gene>
    <name evidence="1" type="ORF">J2X78_003522</name>
</gene>
<comment type="caution">
    <text evidence="1">The sequence shown here is derived from an EMBL/GenBank/DDBJ whole genome shotgun (WGS) entry which is preliminary data.</text>
</comment>
<dbReference type="Proteomes" id="UP001246858">
    <property type="component" value="Unassembled WGS sequence"/>
</dbReference>
<keyword evidence="2" id="KW-1185">Reference proteome</keyword>
<evidence type="ECO:0000313" key="1">
    <source>
        <dbReference type="EMBL" id="MDR6784948.1"/>
    </source>
</evidence>
<organism evidence="1 2">
    <name type="scientific">Pedobacter africanus</name>
    <dbReference type="NCBI Taxonomy" id="151894"/>
    <lineage>
        <taxon>Bacteria</taxon>
        <taxon>Pseudomonadati</taxon>
        <taxon>Bacteroidota</taxon>
        <taxon>Sphingobacteriia</taxon>
        <taxon>Sphingobacteriales</taxon>
        <taxon>Sphingobacteriaceae</taxon>
        <taxon>Pedobacter</taxon>
    </lineage>
</organism>
<sequence length="213" mass="23434">MKKIFILCLIIAAAISSDAQTTPTIKKSNVQQITPVIALPTTISKTALSRLPKEKDLALSDLQIQKDIVTGLYTISCKITNVGTSSVFLKPIGYSKCDHEGHVTEQSAYIVHCKIEPENCKLSSCGVTNLLYVYKPDGNFFSSTTYSSDEDRTLKPGQSFIAKTLHPTSIFWGKPDACKTDKIEVMLSLDPINRLGDQSLSNNVLKAYFPVQK</sequence>
<evidence type="ECO:0000313" key="2">
    <source>
        <dbReference type="Proteomes" id="UP001246858"/>
    </source>
</evidence>
<dbReference type="EMBL" id="JAVDTF010000003">
    <property type="protein sequence ID" value="MDR6784948.1"/>
    <property type="molecule type" value="Genomic_DNA"/>
</dbReference>
<reference evidence="1" key="1">
    <citation type="submission" date="2023-07" db="EMBL/GenBank/DDBJ databases">
        <title>Sorghum-associated microbial communities from plants grown in Nebraska, USA.</title>
        <authorList>
            <person name="Schachtman D."/>
        </authorList>
    </citation>
    <scope>NUCLEOTIDE SEQUENCE</scope>
    <source>
        <strain evidence="1">2697</strain>
    </source>
</reference>
<protein>
    <submittedName>
        <fullName evidence="1">Uncharacterized protein</fullName>
    </submittedName>
</protein>
<proteinExistence type="predicted"/>